<keyword evidence="2" id="KW-0472">Membrane</keyword>
<dbReference type="Proteomes" id="UP000226431">
    <property type="component" value="Unassembled WGS sequence"/>
</dbReference>
<organism evidence="3 4">
    <name type="scientific">Ophiocordyceps camponoti-rufipedis</name>
    <dbReference type="NCBI Taxonomy" id="2004952"/>
    <lineage>
        <taxon>Eukaryota</taxon>
        <taxon>Fungi</taxon>
        <taxon>Dikarya</taxon>
        <taxon>Ascomycota</taxon>
        <taxon>Pezizomycotina</taxon>
        <taxon>Sordariomycetes</taxon>
        <taxon>Hypocreomycetidae</taxon>
        <taxon>Hypocreales</taxon>
        <taxon>Ophiocordycipitaceae</taxon>
        <taxon>Ophiocordyceps</taxon>
    </lineage>
</organism>
<evidence type="ECO:0000256" key="1">
    <source>
        <dbReference type="SAM" id="MobiDB-lite"/>
    </source>
</evidence>
<protein>
    <submittedName>
        <fullName evidence="3">Uncharacterized protein</fullName>
    </submittedName>
</protein>
<proteinExistence type="predicted"/>
<sequence length="727" mass="80224">MENQHTASSSEIEPRPTNKGSGNYHPASSSDTEPRPTGIGNQHTASSSDTELRPAEADGTAKTQRRPWQKLRNIYPWFPEIAALFAAAALVAAIVIILLGFDGQQLPQWPYSINLNTLIALLTLCLRTALALVAAEIISQSKWMWFSDKPRSLAGFQTFDEASRGLLGSFKLISLLRLSWRGSPLAVMAAITSILSLAISPFAQQAIKTFSCPRVVSSDGARIPVAMHLPGEDSGYWYASTLGYKTQGAIFSGLTNPSGNESNIQVQCSTGNCTFPETLGVPHSTIGLCARCLDTTSLVKVSERVDPEDRSLTRGKNSSVAMLNDMMLSVKDYGSILKARSEVNYNLSFADSLMTPEFDEIAAKSSIANFSIMTFTELKDQHCRNGTLNASCVVAASCSLYPCMKKFRASVVNGRIQESIVEEVPSETNRTDLPADNYDYHHDRVMIKSPCLVNGQIYDETNFSSIRAEDVMGGARTIPVYVKRRDSSGRSRTTNMNVPYDCLYTVDGHYVIKLARFVHEQLFSGSCTTHEYMERGSLDCNQTWWLHQLYNHGNSSYDFINNAVQEMVKATTNFYRIEGWNPGYEKTYRGVSPFPTEFPKAFIKGKIQESTVCMRLEKPWLLLPVILCLTTIALLAAMVFVNATHSHPPVWKSSALPLLFFGLDGRAPHREEASDGPCADDLASMGRQAKRTTVYLDADGGLSRTALVALDGADWGDSNERLREEMS</sequence>
<feature type="transmembrane region" description="Helical" evidence="2">
    <location>
        <begin position="74"/>
        <end position="101"/>
    </location>
</feature>
<dbReference type="InterPro" id="IPR021514">
    <property type="entry name" value="DUF3176"/>
</dbReference>
<feature type="transmembrane region" description="Helical" evidence="2">
    <location>
        <begin position="113"/>
        <end position="135"/>
    </location>
</feature>
<dbReference type="OrthoDB" id="5242705at2759"/>
<feature type="transmembrane region" description="Helical" evidence="2">
    <location>
        <begin position="185"/>
        <end position="203"/>
    </location>
</feature>
<feature type="compositionally biased region" description="Polar residues" evidence="1">
    <location>
        <begin position="18"/>
        <end position="31"/>
    </location>
</feature>
<dbReference type="PANTHER" id="PTHR35394:SF5">
    <property type="entry name" value="DUF3176 DOMAIN-CONTAINING PROTEIN"/>
    <property type="match status" value="1"/>
</dbReference>
<dbReference type="AlphaFoldDB" id="A0A2C5XGF5"/>
<feature type="compositionally biased region" description="Polar residues" evidence="1">
    <location>
        <begin position="39"/>
        <end position="49"/>
    </location>
</feature>
<keyword evidence="4" id="KW-1185">Reference proteome</keyword>
<comment type="caution">
    <text evidence="3">The sequence shown here is derived from an EMBL/GenBank/DDBJ whole genome shotgun (WGS) entry which is preliminary data.</text>
</comment>
<dbReference type="PANTHER" id="PTHR35394">
    <property type="entry name" value="DUF3176 DOMAIN-CONTAINING PROTEIN"/>
    <property type="match status" value="1"/>
</dbReference>
<accession>A0A2C5XGF5</accession>
<feature type="compositionally biased region" description="Polar residues" evidence="1">
    <location>
        <begin position="1"/>
        <end position="11"/>
    </location>
</feature>
<feature type="transmembrane region" description="Helical" evidence="2">
    <location>
        <begin position="620"/>
        <end position="643"/>
    </location>
</feature>
<dbReference type="EMBL" id="NJES01000505">
    <property type="protein sequence ID" value="PHH71499.1"/>
    <property type="molecule type" value="Genomic_DNA"/>
</dbReference>
<gene>
    <name evidence="3" type="ORF">CDD80_5234</name>
</gene>
<evidence type="ECO:0000256" key="2">
    <source>
        <dbReference type="SAM" id="Phobius"/>
    </source>
</evidence>
<dbReference type="Pfam" id="PF11374">
    <property type="entry name" value="DUF3176"/>
    <property type="match status" value="1"/>
</dbReference>
<keyword evidence="2" id="KW-0812">Transmembrane</keyword>
<feature type="region of interest" description="Disordered" evidence="1">
    <location>
        <begin position="1"/>
        <end position="64"/>
    </location>
</feature>
<keyword evidence="2" id="KW-1133">Transmembrane helix</keyword>
<evidence type="ECO:0000313" key="4">
    <source>
        <dbReference type="Proteomes" id="UP000226431"/>
    </source>
</evidence>
<evidence type="ECO:0000313" key="3">
    <source>
        <dbReference type="EMBL" id="PHH71499.1"/>
    </source>
</evidence>
<name>A0A2C5XGF5_9HYPO</name>
<dbReference type="STRING" id="2004952.A0A2C5XGF5"/>
<reference evidence="3 4" key="1">
    <citation type="submission" date="2017-06" db="EMBL/GenBank/DDBJ databases">
        <title>Ant-infecting Ophiocordyceps genomes reveal a high diversity of potential behavioral manipulation genes and a possible major role for enterotoxins.</title>
        <authorList>
            <person name="De Bekker C."/>
            <person name="Evans H.C."/>
            <person name="Brachmann A."/>
            <person name="Hughes D.P."/>
        </authorList>
    </citation>
    <scope>NUCLEOTIDE SEQUENCE [LARGE SCALE GENOMIC DNA]</scope>
    <source>
        <strain evidence="3 4">Map16</strain>
    </source>
</reference>